<dbReference type="GO" id="GO:0008270">
    <property type="term" value="F:zinc ion binding"/>
    <property type="evidence" value="ECO:0007669"/>
    <property type="project" value="InterPro"/>
</dbReference>
<evidence type="ECO:0000259" key="1">
    <source>
        <dbReference type="Pfam" id="PF01844"/>
    </source>
</evidence>
<sequence>MRKGDKIRVPRSPKHKRKLSLAMIGNKNQERVHSLTTRAKISLSMNGNQNTRDYIHGATMRLRCSLAKLAEKNPLWLGGISFLPYTSEWTPTFRHQIKEGDSFTCQLCFVTPEDIKELHVHHIDYDKTNNRTDNLISLCHSCHSKTNHHRTEWGVYNGQFQRNEANVRDRYEGSPRVR</sequence>
<dbReference type="Pfam" id="PF01844">
    <property type="entry name" value="HNH"/>
    <property type="match status" value="1"/>
</dbReference>
<proteinExistence type="predicted"/>
<evidence type="ECO:0000313" key="2">
    <source>
        <dbReference type="EMBL" id="KKL78560.1"/>
    </source>
</evidence>
<protein>
    <recommendedName>
        <fullName evidence="1">HNH domain-containing protein</fullName>
    </recommendedName>
</protein>
<dbReference type="AlphaFoldDB" id="A0A0F9HA50"/>
<organism evidence="2">
    <name type="scientific">marine sediment metagenome</name>
    <dbReference type="NCBI Taxonomy" id="412755"/>
    <lineage>
        <taxon>unclassified sequences</taxon>
        <taxon>metagenomes</taxon>
        <taxon>ecological metagenomes</taxon>
    </lineage>
</organism>
<dbReference type="GO" id="GO:0003676">
    <property type="term" value="F:nucleic acid binding"/>
    <property type="evidence" value="ECO:0007669"/>
    <property type="project" value="InterPro"/>
</dbReference>
<feature type="domain" description="HNH" evidence="1">
    <location>
        <begin position="105"/>
        <end position="147"/>
    </location>
</feature>
<dbReference type="InterPro" id="IPR003615">
    <property type="entry name" value="HNH_nuc"/>
</dbReference>
<name>A0A0F9HA50_9ZZZZ</name>
<dbReference type="EMBL" id="LAZR01023419">
    <property type="protein sequence ID" value="KKL78560.1"/>
    <property type="molecule type" value="Genomic_DNA"/>
</dbReference>
<reference evidence="2" key="1">
    <citation type="journal article" date="2015" name="Nature">
        <title>Complex archaea that bridge the gap between prokaryotes and eukaryotes.</title>
        <authorList>
            <person name="Spang A."/>
            <person name="Saw J.H."/>
            <person name="Jorgensen S.L."/>
            <person name="Zaremba-Niedzwiedzka K."/>
            <person name="Martijn J."/>
            <person name="Lind A.E."/>
            <person name="van Eijk R."/>
            <person name="Schleper C."/>
            <person name="Guy L."/>
            <person name="Ettema T.J."/>
        </authorList>
    </citation>
    <scope>NUCLEOTIDE SEQUENCE</scope>
</reference>
<dbReference type="InterPro" id="IPR002711">
    <property type="entry name" value="HNH"/>
</dbReference>
<dbReference type="Gene3D" id="1.10.30.50">
    <property type="match status" value="1"/>
</dbReference>
<gene>
    <name evidence="2" type="ORF">LCGC14_2023630</name>
</gene>
<dbReference type="GO" id="GO:0004519">
    <property type="term" value="F:endonuclease activity"/>
    <property type="evidence" value="ECO:0007669"/>
    <property type="project" value="InterPro"/>
</dbReference>
<comment type="caution">
    <text evidence="2">The sequence shown here is derived from an EMBL/GenBank/DDBJ whole genome shotgun (WGS) entry which is preliminary data.</text>
</comment>
<dbReference type="CDD" id="cd00085">
    <property type="entry name" value="HNHc"/>
    <property type="match status" value="1"/>
</dbReference>
<accession>A0A0F9HA50</accession>